<feature type="domain" description="Beta-lactamase-related" evidence="3">
    <location>
        <begin position="54"/>
        <end position="371"/>
    </location>
</feature>
<dbReference type="Pfam" id="PF00515">
    <property type="entry name" value="TPR_1"/>
    <property type="match status" value="1"/>
</dbReference>
<comment type="caution">
    <text evidence="4">The sequence shown here is derived from an EMBL/GenBank/DDBJ whole genome shotgun (WGS) entry which is preliminary data.</text>
</comment>
<dbReference type="OrthoDB" id="9797709at2"/>
<dbReference type="PROSITE" id="PS50005">
    <property type="entry name" value="TPR"/>
    <property type="match status" value="1"/>
</dbReference>
<dbReference type="RefSeq" id="WP_065397426.1">
    <property type="nucleotide sequence ID" value="NZ_MAYG01000001.1"/>
</dbReference>
<dbReference type="STRING" id="651561.BBI00_03260"/>
<feature type="signal peptide" evidence="2">
    <location>
        <begin position="1"/>
        <end position="24"/>
    </location>
</feature>
<dbReference type="Pfam" id="PF00144">
    <property type="entry name" value="Beta-lactamase"/>
    <property type="match status" value="1"/>
</dbReference>
<dbReference type="AlphaFoldDB" id="A0A1B8ZPA4"/>
<dbReference type="PANTHER" id="PTHR46825">
    <property type="entry name" value="D-ALANYL-D-ALANINE-CARBOXYPEPTIDASE/ENDOPEPTIDASE AMPH"/>
    <property type="match status" value="1"/>
</dbReference>
<dbReference type="Proteomes" id="UP000093432">
    <property type="component" value="Unassembled WGS sequence"/>
</dbReference>
<dbReference type="PANTHER" id="PTHR46825:SF12">
    <property type="entry name" value="PENICILLIN-BINDING PROTEIN 4"/>
    <property type="match status" value="1"/>
</dbReference>
<dbReference type="Gene3D" id="3.40.710.10">
    <property type="entry name" value="DD-peptidase/beta-lactamase superfamily"/>
    <property type="match status" value="1"/>
</dbReference>
<protein>
    <recommendedName>
        <fullName evidence="3">Beta-lactamase-related domain-containing protein</fullName>
    </recommendedName>
</protein>
<sequence length="602" mass="67656">MKARTSFYMAIALGILGNPLSAQNQTETDREIAKVESGLMPVTRFEGEKLWTLASRMKHYNVPGVSIAVIKNSKVIWSKTYGLADVESNIPVNSRTLFQAASMSKPVSVYAALSILEKRKLDPDADVNTYLTSWKIPDNQFTKDKKVSLKNIASHTAGFTVSGFPGYEPGKPVPTLIQVLNGQNPANTSAVVVDQVPGKSFRYAGGGYCVMQQMLIDIEKKDFPTIMKENVLQPLDMKNSTFVQPLPESQVQWAATAYNMDGKRVQGRYHTYPEMAAAGLWTTAEDLAGFVIDIQNTLGNKSTNIVSQKTAEEFTSPFFDKFEGLGIFLENRKGETYFTHGGWNEGFSSRFIAGKTSGDGVVVLTNTNKPDFIEELVRSVAAVYHWPGYTNPVNKILPLKEEDFRHSVGRYRFNNYGLYRVYREKGKLMMSINDIENPVELIKVGENAYTTRNWDYRSEFVKNPETGKPELVQVLQDKTIHSRNPQLGKDENTPLELILEGNFDKGLAAFRKAKTENSDHYFLSEDFLNNVAYSQLREKKYTKAIDVFRTINALYPENKTVYESLGEAYLKAGKKENAKQAYRKALEINPENENAAKALKTL</sequence>
<dbReference type="InterPro" id="IPR001466">
    <property type="entry name" value="Beta-lactam-related"/>
</dbReference>
<dbReference type="SUPFAM" id="SSF56601">
    <property type="entry name" value="beta-lactamase/transpeptidase-like"/>
    <property type="match status" value="1"/>
</dbReference>
<feature type="repeat" description="TPR" evidence="1">
    <location>
        <begin position="559"/>
        <end position="592"/>
    </location>
</feature>
<dbReference type="EMBL" id="MAYG01000001">
    <property type="protein sequence ID" value="OCA73421.1"/>
    <property type="molecule type" value="Genomic_DNA"/>
</dbReference>
<feature type="chain" id="PRO_5008620967" description="Beta-lactamase-related domain-containing protein" evidence="2">
    <location>
        <begin position="25"/>
        <end position="602"/>
    </location>
</feature>
<dbReference type="SUPFAM" id="SSF48452">
    <property type="entry name" value="TPR-like"/>
    <property type="match status" value="1"/>
</dbReference>
<dbReference type="PROSITE" id="PS50293">
    <property type="entry name" value="TPR_REGION"/>
    <property type="match status" value="1"/>
</dbReference>
<evidence type="ECO:0000313" key="5">
    <source>
        <dbReference type="Proteomes" id="UP000093432"/>
    </source>
</evidence>
<gene>
    <name evidence="4" type="ORF">BBI00_03260</name>
</gene>
<evidence type="ECO:0000256" key="2">
    <source>
        <dbReference type="SAM" id="SignalP"/>
    </source>
</evidence>
<dbReference type="SMART" id="SM00028">
    <property type="entry name" value="TPR"/>
    <property type="match status" value="2"/>
</dbReference>
<evidence type="ECO:0000313" key="4">
    <source>
        <dbReference type="EMBL" id="OCA73421.1"/>
    </source>
</evidence>
<dbReference type="InterPro" id="IPR050491">
    <property type="entry name" value="AmpC-like"/>
</dbReference>
<dbReference type="InterPro" id="IPR012338">
    <property type="entry name" value="Beta-lactam/transpept-like"/>
</dbReference>
<keyword evidence="1" id="KW-0802">TPR repeat</keyword>
<proteinExistence type="predicted"/>
<dbReference type="Gene3D" id="1.25.40.10">
    <property type="entry name" value="Tetratricopeptide repeat domain"/>
    <property type="match status" value="1"/>
</dbReference>
<evidence type="ECO:0000259" key="3">
    <source>
        <dbReference type="Pfam" id="PF00144"/>
    </source>
</evidence>
<keyword evidence="2" id="KW-0732">Signal</keyword>
<dbReference type="InterPro" id="IPR011990">
    <property type="entry name" value="TPR-like_helical_dom_sf"/>
</dbReference>
<name>A0A1B8ZPA4_9FLAO</name>
<dbReference type="InterPro" id="IPR019734">
    <property type="entry name" value="TPR_rpt"/>
</dbReference>
<organism evidence="4 5">
    <name type="scientific">Chryseobacterium arthrosphaerae</name>
    <dbReference type="NCBI Taxonomy" id="651561"/>
    <lineage>
        <taxon>Bacteria</taxon>
        <taxon>Pseudomonadati</taxon>
        <taxon>Bacteroidota</taxon>
        <taxon>Flavobacteriia</taxon>
        <taxon>Flavobacteriales</taxon>
        <taxon>Weeksellaceae</taxon>
        <taxon>Chryseobacterium group</taxon>
        <taxon>Chryseobacterium</taxon>
    </lineage>
</organism>
<reference evidence="5" key="1">
    <citation type="submission" date="2016-07" db="EMBL/GenBank/DDBJ databases">
        <authorList>
            <person name="Florea S."/>
            <person name="Webb J.S."/>
            <person name="Jaromczyk J."/>
            <person name="Schardl C.L."/>
        </authorList>
    </citation>
    <scope>NUCLEOTIDE SEQUENCE [LARGE SCALE GENOMIC DNA]</scope>
    <source>
        <strain evidence="5">CC-VM-7</strain>
    </source>
</reference>
<evidence type="ECO:0000256" key="1">
    <source>
        <dbReference type="PROSITE-ProRule" id="PRU00339"/>
    </source>
</evidence>
<accession>A0A1B8ZPA4</accession>